<dbReference type="SUPFAM" id="SSF56507">
    <property type="entry name" value="Methionine synthase activation domain-like"/>
    <property type="match status" value="1"/>
</dbReference>
<protein>
    <recommendedName>
        <fullName evidence="3">Cobalamin-dependent methionine synthase-like protein</fullName>
    </recommendedName>
</protein>
<organism evidence="1 2">
    <name type="scientific">Ezakiella coagulans</name>
    <dbReference type="NCBI Taxonomy" id="46507"/>
    <lineage>
        <taxon>Bacteria</taxon>
        <taxon>Bacillati</taxon>
        <taxon>Bacillota</taxon>
        <taxon>Tissierellia</taxon>
        <taxon>Ezakiella</taxon>
    </lineage>
</organism>
<evidence type="ECO:0000313" key="2">
    <source>
        <dbReference type="Proteomes" id="UP000245793"/>
    </source>
</evidence>
<evidence type="ECO:0000313" key="1">
    <source>
        <dbReference type="EMBL" id="PVY94805.1"/>
    </source>
</evidence>
<dbReference type="EMBL" id="QEKV01000003">
    <property type="protein sequence ID" value="PVY94805.1"/>
    <property type="molecule type" value="Genomic_DNA"/>
</dbReference>
<gene>
    <name evidence="1" type="ORF">C7381_10342</name>
</gene>
<proteinExistence type="predicted"/>
<sequence>MKDYREAVVRDVKAKKDTVIKFLGFKDREPRPVMMKKIDKGLEDFEQYINLSYGYCLNEDEMYADIVYTIGENFEKEIEKLIESGMAFPAMVLDKVGIVTLDMYRKHIMKEIYEASGLSVKKYVYPGTKTHPVSFQKEIYKNVGLDTVKINEYNQLYPVKSVAIRALLQKSESLKEFSPCEGCEAKCEMKGSF</sequence>
<dbReference type="RefSeq" id="WP_116479836.1">
    <property type="nucleotide sequence ID" value="NZ_QEKV01000003.1"/>
</dbReference>
<dbReference type="Gene3D" id="3.40.109.40">
    <property type="match status" value="1"/>
</dbReference>
<accession>A0A2U1E4I0</accession>
<dbReference type="InterPro" id="IPR037010">
    <property type="entry name" value="VitB12-dep_Met_synth_activ_sf"/>
</dbReference>
<reference evidence="1 2" key="1">
    <citation type="submission" date="2018-04" db="EMBL/GenBank/DDBJ databases">
        <title>Genomic Encyclopedia of Type Strains, Phase IV (KMG-IV): sequencing the most valuable type-strain genomes for metagenomic binning, comparative biology and taxonomic classification.</title>
        <authorList>
            <person name="Goeker M."/>
        </authorList>
    </citation>
    <scope>NUCLEOTIDE SEQUENCE [LARGE SCALE GENOMIC DNA]</scope>
    <source>
        <strain evidence="1 2">DSM 20705</strain>
    </source>
</reference>
<keyword evidence="2" id="KW-1185">Reference proteome</keyword>
<dbReference type="Proteomes" id="UP000245793">
    <property type="component" value="Unassembled WGS sequence"/>
</dbReference>
<dbReference type="GO" id="GO:0008705">
    <property type="term" value="F:methionine synthase activity"/>
    <property type="evidence" value="ECO:0007669"/>
    <property type="project" value="InterPro"/>
</dbReference>
<comment type="caution">
    <text evidence="1">The sequence shown here is derived from an EMBL/GenBank/DDBJ whole genome shotgun (WGS) entry which is preliminary data.</text>
</comment>
<evidence type="ECO:0008006" key="3">
    <source>
        <dbReference type="Google" id="ProtNLM"/>
    </source>
</evidence>
<dbReference type="AlphaFoldDB" id="A0A2U1E4I0"/>
<name>A0A2U1E4I0_9FIRM</name>